<dbReference type="AlphaFoldDB" id="A0A7G2C521"/>
<evidence type="ECO:0000313" key="1">
    <source>
        <dbReference type="EMBL" id="CAD2214820.1"/>
    </source>
</evidence>
<accession>A0A7G2C521</accession>
<dbReference type="VEuPathDB" id="TriTrypDB:ADEAN_000227100"/>
<organism evidence="1 2">
    <name type="scientific">Angomonas deanei</name>
    <dbReference type="NCBI Taxonomy" id="59799"/>
    <lineage>
        <taxon>Eukaryota</taxon>
        <taxon>Discoba</taxon>
        <taxon>Euglenozoa</taxon>
        <taxon>Kinetoplastea</taxon>
        <taxon>Metakinetoplastina</taxon>
        <taxon>Trypanosomatida</taxon>
        <taxon>Trypanosomatidae</taxon>
        <taxon>Strigomonadinae</taxon>
        <taxon>Angomonas</taxon>
    </lineage>
</organism>
<proteinExistence type="predicted"/>
<reference evidence="1 2" key="1">
    <citation type="submission" date="2020-08" db="EMBL/GenBank/DDBJ databases">
        <authorList>
            <person name="Newling K."/>
            <person name="Davey J."/>
            <person name="Forrester S."/>
        </authorList>
    </citation>
    <scope>NUCLEOTIDE SEQUENCE [LARGE SCALE GENOMIC DNA]</scope>
    <source>
        <strain evidence="2">Crithidia deanei Carvalho (ATCC PRA-265)</strain>
    </source>
</reference>
<keyword evidence="2" id="KW-1185">Reference proteome</keyword>
<gene>
    <name evidence="1" type="ORF">ADEAN_000227100</name>
</gene>
<protein>
    <submittedName>
        <fullName evidence="1">Uncharacterized protein</fullName>
    </submittedName>
</protein>
<evidence type="ECO:0000313" key="2">
    <source>
        <dbReference type="Proteomes" id="UP000515908"/>
    </source>
</evidence>
<name>A0A7G2C521_9TRYP</name>
<sequence>MDTACASACRLQHASIFPFYKKSRSSIEKEVREAYESYSTVNMMPCYAHFRQAVLILLSRGTVVPIGWHGREETTSEECEVAVIPFVDNINGPDRLSGATANCVLETATTLDELPSWYTSWVLYESEQKSVDGMVQLEESLRENYYVCATLTKPLLPSEEVILSYTVPQIGTGVLSPTEDARLSRFVKYFY</sequence>
<dbReference type="Proteomes" id="UP000515908">
    <property type="component" value="Chromosome 04"/>
</dbReference>
<dbReference type="EMBL" id="LR877148">
    <property type="protein sequence ID" value="CAD2214820.1"/>
    <property type="molecule type" value="Genomic_DNA"/>
</dbReference>